<evidence type="ECO:0000313" key="3">
    <source>
        <dbReference type="Proteomes" id="UP001186944"/>
    </source>
</evidence>
<reference evidence="2" key="1">
    <citation type="submission" date="2019-08" db="EMBL/GenBank/DDBJ databases">
        <title>The improved chromosome-level genome for the pearl oyster Pinctada fucata martensii using PacBio sequencing and Hi-C.</title>
        <authorList>
            <person name="Zheng Z."/>
        </authorList>
    </citation>
    <scope>NUCLEOTIDE SEQUENCE</scope>
    <source>
        <strain evidence="2">ZZ-2019</strain>
        <tissue evidence="2">Adductor muscle</tissue>
    </source>
</reference>
<dbReference type="Gene3D" id="1.10.238.10">
    <property type="entry name" value="EF-hand"/>
    <property type="match status" value="1"/>
</dbReference>
<dbReference type="SUPFAM" id="SSF47473">
    <property type="entry name" value="EF-hand"/>
    <property type="match status" value="1"/>
</dbReference>
<protein>
    <recommendedName>
        <fullName evidence="1">EF-hand domain-containing protein</fullName>
    </recommendedName>
</protein>
<evidence type="ECO:0000313" key="2">
    <source>
        <dbReference type="EMBL" id="KAK3087877.1"/>
    </source>
</evidence>
<feature type="domain" description="EF-hand" evidence="1">
    <location>
        <begin position="341"/>
        <end position="364"/>
    </location>
</feature>
<dbReference type="Pfam" id="PF13516">
    <property type="entry name" value="LRR_6"/>
    <property type="match status" value="5"/>
</dbReference>
<dbReference type="InterPro" id="IPR011992">
    <property type="entry name" value="EF-hand-dom_pair"/>
</dbReference>
<dbReference type="EMBL" id="VSWD01000011">
    <property type="protein sequence ID" value="KAK3087877.1"/>
    <property type="molecule type" value="Genomic_DNA"/>
</dbReference>
<dbReference type="PROSITE" id="PS50222">
    <property type="entry name" value="EF_HAND_2"/>
    <property type="match status" value="2"/>
</dbReference>
<keyword evidence="3" id="KW-1185">Reference proteome</keyword>
<dbReference type="PANTHER" id="PTHR24114:SF50">
    <property type="entry name" value="RNI-LIKE PROTEIN"/>
    <property type="match status" value="1"/>
</dbReference>
<sequence length="364" mass="40703">MAVALSLVMCNTVSELHISGNSIGETGIKYITNMLKEDDNISVVDLSENDLQSYGANLVTSMIMENDNILSLRLSVYSFSVMNEFYSFFFQQRCVLRVLDLSHNEFGEAGGLLLGEAIGNNDSIETLDISWNRLGVAGARAIAKGLQENICLKHLNMSWNGIGDEGGKLIAESLVTSDTLLSLDLCCNRISHVGLVDVMKGVTACKTLRKLDVSRNPITFEGPVIALTILNEHLECGLNELVFVDMCVSGHFIPKLKEIRKQKPKFKVKHGGFLNGTDTIEHAWRQREENIMNDSMMKLLEYVHDKKLRWSDLFFQLDTDKSMSISEKEFIDGIKRAGIPLTDQQIRDLVERLDTDDDGEVDFG</sequence>
<comment type="caution">
    <text evidence="2">The sequence shown here is derived from an EMBL/GenBank/DDBJ whole genome shotgun (WGS) entry which is preliminary data.</text>
</comment>
<dbReference type="CDD" id="cd00051">
    <property type="entry name" value="EFh"/>
    <property type="match status" value="1"/>
</dbReference>
<dbReference type="Proteomes" id="UP001186944">
    <property type="component" value="Unassembled WGS sequence"/>
</dbReference>
<evidence type="ECO:0000259" key="1">
    <source>
        <dbReference type="PROSITE" id="PS50222"/>
    </source>
</evidence>
<feature type="domain" description="EF-hand" evidence="1">
    <location>
        <begin position="305"/>
        <end position="340"/>
    </location>
</feature>
<dbReference type="SUPFAM" id="SSF52047">
    <property type="entry name" value="RNI-like"/>
    <property type="match status" value="1"/>
</dbReference>
<dbReference type="InterPro" id="IPR001611">
    <property type="entry name" value="Leu-rich_rpt"/>
</dbReference>
<organism evidence="2 3">
    <name type="scientific">Pinctada imbricata</name>
    <name type="common">Atlantic pearl-oyster</name>
    <name type="synonym">Pinctada martensii</name>
    <dbReference type="NCBI Taxonomy" id="66713"/>
    <lineage>
        <taxon>Eukaryota</taxon>
        <taxon>Metazoa</taxon>
        <taxon>Spiralia</taxon>
        <taxon>Lophotrochozoa</taxon>
        <taxon>Mollusca</taxon>
        <taxon>Bivalvia</taxon>
        <taxon>Autobranchia</taxon>
        <taxon>Pteriomorphia</taxon>
        <taxon>Pterioida</taxon>
        <taxon>Pterioidea</taxon>
        <taxon>Pteriidae</taxon>
        <taxon>Pinctada</taxon>
    </lineage>
</organism>
<dbReference type="GO" id="GO:0005509">
    <property type="term" value="F:calcium ion binding"/>
    <property type="evidence" value="ECO:0007669"/>
    <property type="project" value="InterPro"/>
</dbReference>
<dbReference type="InterPro" id="IPR002048">
    <property type="entry name" value="EF_hand_dom"/>
</dbReference>
<dbReference type="SMART" id="SM00368">
    <property type="entry name" value="LRR_RI"/>
    <property type="match status" value="5"/>
</dbReference>
<proteinExistence type="predicted"/>
<accession>A0AA88XM20</accession>
<gene>
    <name evidence="2" type="ORF">FSP39_011851</name>
</gene>
<dbReference type="InterPro" id="IPR052394">
    <property type="entry name" value="LRR-containing"/>
</dbReference>
<dbReference type="AlphaFoldDB" id="A0AA88XM20"/>
<dbReference type="Gene3D" id="3.80.10.10">
    <property type="entry name" value="Ribonuclease Inhibitor"/>
    <property type="match status" value="2"/>
</dbReference>
<dbReference type="InterPro" id="IPR032675">
    <property type="entry name" value="LRR_dom_sf"/>
</dbReference>
<name>A0AA88XM20_PINIB</name>
<dbReference type="PANTHER" id="PTHR24114">
    <property type="entry name" value="LEUCINE RICH REPEAT FAMILY PROTEIN"/>
    <property type="match status" value="1"/>
</dbReference>
<dbReference type="Pfam" id="PF13499">
    <property type="entry name" value="EF-hand_7"/>
    <property type="match status" value="1"/>
</dbReference>